<dbReference type="GeneID" id="108043611"/>
<feature type="coiled-coil region" evidence="8">
    <location>
        <begin position="9"/>
        <end position="43"/>
    </location>
</feature>
<protein>
    <recommendedName>
        <fullName evidence="13">Rabankyrin-5</fullName>
    </recommendedName>
</protein>
<dbReference type="InterPro" id="IPR002110">
    <property type="entry name" value="Ankyrin_rpt"/>
</dbReference>
<feature type="repeat" description="ANK" evidence="6">
    <location>
        <begin position="1005"/>
        <end position="1037"/>
    </location>
</feature>
<feature type="repeat" description="ANK" evidence="6">
    <location>
        <begin position="550"/>
        <end position="582"/>
    </location>
</feature>
<dbReference type="SMART" id="SM00064">
    <property type="entry name" value="FYVE"/>
    <property type="match status" value="1"/>
</dbReference>
<feature type="domain" description="BTB" evidence="9">
    <location>
        <begin position="74"/>
        <end position="136"/>
    </location>
</feature>
<dbReference type="SMART" id="SM00225">
    <property type="entry name" value="BTB"/>
    <property type="match status" value="1"/>
</dbReference>
<dbReference type="PRINTS" id="PR01415">
    <property type="entry name" value="ANKYRIN"/>
</dbReference>
<dbReference type="InterPro" id="IPR049764">
    <property type="entry name" value="ANFY1_FYVE"/>
</dbReference>
<evidence type="ECO:0000256" key="6">
    <source>
        <dbReference type="PROSITE-ProRule" id="PRU00023"/>
    </source>
</evidence>
<accession>A0ABM5J3G1</accession>
<dbReference type="InterPro" id="IPR036770">
    <property type="entry name" value="Ankyrin_rpt-contain_sf"/>
</dbReference>
<dbReference type="InterPro" id="IPR013083">
    <property type="entry name" value="Znf_RING/FYVE/PHD"/>
</dbReference>
<dbReference type="SUPFAM" id="SSF54695">
    <property type="entry name" value="POZ domain"/>
    <property type="match status" value="1"/>
</dbReference>
<dbReference type="PANTHER" id="PTHR24198">
    <property type="entry name" value="ANKYRIN REPEAT AND PROTEIN KINASE DOMAIN-CONTAINING PROTEIN"/>
    <property type="match status" value="1"/>
</dbReference>
<keyword evidence="5 6" id="KW-0040">ANK repeat</keyword>
<dbReference type="Pfam" id="PF13857">
    <property type="entry name" value="Ank_5"/>
    <property type="match status" value="1"/>
</dbReference>
<dbReference type="PROSITE" id="PS50088">
    <property type="entry name" value="ANK_REPEAT"/>
    <property type="match status" value="9"/>
</dbReference>
<dbReference type="InterPro" id="IPR011333">
    <property type="entry name" value="SKP1/BTB/POZ_sf"/>
</dbReference>
<dbReference type="PANTHER" id="PTHR24198:SF191">
    <property type="entry name" value="RABANKYRIN-5-LIKE"/>
    <property type="match status" value="1"/>
</dbReference>
<feature type="repeat" description="ANK" evidence="6">
    <location>
        <begin position="583"/>
        <end position="615"/>
    </location>
</feature>
<evidence type="ECO:0000313" key="11">
    <source>
        <dbReference type="EnsemblMetazoa" id="XP_044313367.1"/>
    </source>
</evidence>
<feature type="repeat" description="ANK" evidence="6">
    <location>
        <begin position="899"/>
        <end position="931"/>
    </location>
</feature>
<dbReference type="InterPro" id="IPR000306">
    <property type="entry name" value="Znf_FYVE"/>
</dbReference>
<dbReference type="Pfam" id="PF01363">
    <property type="entry name" value="FYVE"/>
    <property type="match status" value="1"/>
</dbReference>
<dbReference type="Pfam" id="PF00651">
    <property type="entry name" value="BTB"/>
    <property type="match status" value="1"/>
</dbReference>
<dbReference type="Gene3D" id="3.30.40.10">
    <property type="entry name" value="Zinc/RING finger domain, C3HC4 (zinc finger)"/>
    <property type="match status" value="1"/>
</dbReference>
<dbReference type="PROSITE" id="PS50178">
    <property type="entry name" value="ZF_FYVE"/>
    <property type="match status" value="1"/>
</dbReference>
<evidence type="ECO:0000256" key="2">
    <source>
        <dbReference type="ARBA" id="ARBA00022737"/>
    </source>
</evidence>
<dbReference type="Pfam" id="PF00023">
    <property type="entry name" value="Ank"/>
    <property type="match status" value="1"/>
</dbReference>
<evidence type="ECO:0000259" key="9">
    <source>
        <dbReference type="PROSITE" id="PS50097"/>
    </source>
</evidence>
<feature type="domain" description="FYVE-type" evidence="10">
    <location>
        <begin position="1066"/>
        <end position="1126"/>
    </location>
</feature>
<dbReference type="InterPro" id="IPR049763">
    <property type="entry name" value="ANKFY1_BACK"/>
</dbReference>
<keyword evidence="8" id="KW-0175">Coiled coil</keyword>
<evidence type="ECO:0000256" key="3">
    <source>
        <dbReference type="ARBA" id="ARBA00022771"/>
    </source>
</evidence>
<evidence type="ECO:0000256" key="7">
    <source>
        <dbReference type="PROSITE-ProRule" id="PRU00091"/>
    </source>
</evidence>
<evidence type="ECO:0008006" key="13">
    <source>
        <dbReference type="Google" id="ProtNLM"/>
    </source>
</evidence>
<feature type="repeat" description="ANK" evidence="6">
    <location>
        <begin position="476"/>
        <end position="508"/>
    </location>
</feature>
<keyword evidence="12" id="KW-1185">Reference proteome</keyword>
<feature type="repeat" description="ANK" evidence="6">
    <location>
        <begin position="372"/>
        <end position="405"/>
    </location>
</feature>
<feature type="repeat" description="ANK" evidence="6">
    <location>
        <begin position="730"/>
        <end position="762"/>
    </location>
</feature>
<evidence type="ECO:0000256" key="8">
    <source>
        <dbReference type="SAM" id="Coils"/>
    </source>
</evidence>
<proteinExistence type="predicted"/>
<dbReference type="SUPFAM" id="SSF57903">
    <property type="entry name" value="FYVE/PHD zinc finger"/>
    <property type="match status" value="1"/>
</dbReference>
<feature type="repeat" description="ANK" evidence="6">
    <location>
        <begin position="866"/>
        <end position="898"/>
    </location>
</feature>
<keyword evidence="2" id="KW-0677">Repeat</keyword>
<keyword evidence="4" id="KW-0862">Zinc</keyword>
<feature type="repeat" description="ANK" evidence="6">
    <location>
        <begin position="831"/>
        <end position="863"/>
    </location>
</feature>
<dbReference type="PROSITE" id="PS50097">
    <property type="entry name" value="BTB"/>
    <property type="match status" value="1"/>
</dbReference>
<evidence type="ECO:0000313" key="12">
    <source>
        <dbReference type="Proteomes" id="UP001652680"/>
    </source>
</evidence>
<dbReference type="InterPro" id="IPR049765">
    <property type="entry name" value="ANFY1_BTB_POZ"/>
</dbReference>
<dbReference type="Pfam" id="PF12796">
    <property type="entry name" value="Ank_2"/>
    <property type="match status" value="3"/>
</dbReference>
<reference evidence="12" key="1">
    <citation type="journal article" date="2021" name="Elife">
        <title>Highly contiguous assemblies of 101 drosophilid genomes.</title>
        <authorList>
            <person name="Kim B.Y."/>
            <person name="Wang J.R."/>
            <person name="Miller D.E."/>
            <person name="Barmina O."/>
            <person name="Delaney E."/>
            <person name="Thompson A."/>
            <person name="Comeault A.A."/>
            <person name="Peede D."/>
            <person name="D'Agostino E.R."/>
            <person name="Pelaez J."/>
            <person name="Aguilar J.M."/>
            <person name="Haji D."/>
            <person name="Matsunaga T."/>
            <person name="Armstrong E.E."/>
            <person name="Zych M."/>
            <person name="Ogawa Y."/>
            <person name="Stamenkovic-Radak M."/>
            <person name="Jelic M."/>
            <person name="Veselinovic M.S."/>
            <person name="Tanaskovic M."/>
            <person name="Eric P."/>
            <person name="Gao J.J."/>
            <person name="Katoh T.K."/>
            <person name="Toda M.J."/>
            <person name="Watabe H."/>
            <person name="Watada M."/>
            <person name="Davis J.S."/>
            <person name="Moyle L.C."/>
            <person name="Manoli G."/>
            <person name="Bertolini E."/>
            <person name="Kostal V."/>
            <person name="Hawley R.S."/>
            <person name="Takahashi A."/>
            <person name="Jones C.D."/>
            <person name="Price D.K."/>
            <person name="Whiteman N."/>
            <person name="Kopp A."/>
            <person name="Matute D.R."/>
            <person name="Petrov D.A."/>
        </authorList>
    </citation>
    <scope>NUCLEOTIDE SEQUENCE [LARGE SCALE GENOMIC DNA]</scope>
</reference>
<evidence type="ECO:0000256" key="4">
    <source>
        <dbReference type="ARBA" id="ARBA00022833"/>
    </source>
</evidence>
<evidence type="ECO:0000256" key="5">
    <source>
        <dbReference type="ARBA" id="ARBA00023043"/>
    </source>
</evidence>
<dbReference type="CDD" id="cd18303">
    <property type="entry name" value="BTB_POZ_Rank-5"/>
    <property type="match status" value="1"/>
</dbReference>
<evidence type="ECO:0000256" key="1">
    <source>
        <dbReference type="ARBA" id="ARBA00022723"/>
    </source>
</evidence>
<dbReference type="CDD" id="cd18501">
    <property type="entry name" value="BACK_ANKFY1_Rank5"/>
    <property type="match status" value="1"/>
</dbReference>
<reference evidence="11" key="2">
    <citation type="submission" date="2025-05" db="UniProtKB">
        <authorList>
            <consortium name="EnsemblMetazoa"/>
        </authorList>
    </citation>
    <scope>IDENTIFICATION</scope>
</reference>
<dbReference type="InterPro" id="IPR011011">
    <property type="entry name" value="Znf_FYVE_PHD"/>
</dbReference>
<dbReference type="InterPro" id="IPR000210">
    <property type="entry name" value="BTB/POZ_dom"/>
</dbReference>
<dbReference type="EnsemblMetazoa" id="XM_044457432.1">
    <property type="protein sequence ID" value="XP_044313367.1"/>
    <property type="gene ID" value="LOC108043611"/>
</dbReference>
<dbReference type="Gene3D" id="1.25.40.20">
    <property type="entry name" value="Ankyrin repeat-containing domain"/>
    <property type="match status" value="6"/>
</dbReference>
<dbReference type="Proteomes" id="UP001652680">
    <property type="component" value="Unassembled WGS sequence"/>
</dbReference>
<evidence type="ECO:0000259" key="10">
    <source>
        <dbReference type="PROSITE" id="PS50178"/>
    </source>
</evidence>
<dbReference type="PROSITE" id="PS50297">
    <property type="entry name" value="ANK_REP_REGION"/>
    <property type="match status" value="8"/>
</dbReference>
<organism evidence="11 12">
    <name type="scientific">Drosophila rhopaloa</name>
    <name type="common">Fruit fly</name>
    <dbReference type="NCBI Taxonomy" id="1041015"/>
    <lineage>
        <taxon>Eukaryota</taxon>
        <taxon>Metazoa</taxon>
        <taxon>Ecdysozoa</taxon>
        <taxon>Arthropoda</taxon>
        <taxon>Hexapoda</taxon>
        <taxon>Insecta</taxon>
        <taxon>Pterygota</taxon>
        <taxon>Neoptera</taxon>
        <taxon>Endopterygota</taxon>
        <taxon>Diptera</taxon>
        <taxon>Brachycera</taxon>
        <taxon>Muscomorpha</taxon>
        <taxon>Ephydroidea</taxon>
        <taxon>Drosophilidae</taxon>
        <taxon>Drosophila</taxon>
        <taxon>Sophophora</taxon>
    </lineage>
</organism>
<dbReference type="SMART" id="SM00248">
    <property type="entry name" value="ANK"/>
    <property type="match status" value="22"/>
</dbReference>
<sequence length="1133" mass="125051">MGTNDNASVQHLEKHLALLKDEYKNQQRKYGELERKYNEIVATSANEEFSGGLNNFVSRLSLTVASLFGSHTYADIYIRAQEKVFPAHKIVLHARSEKWGDNHLSGIQELDWSDLNEDVVLALLRWIYTDLIDLQHDGLALDLLRTAHRFGLPSLLGLCERALVASVGVRSCIRFYCVAKEVDASTLLEYCAGIISTHWDDLTTQDFEHMSGPLLFEMLQTKTKYPLHAAVRLQREDVVSMCIQENGNALPQLVNSFSENGLLPLQMALSAKNVKIAQTLVKSGMANINALNIEGSTLLIAALRNGDVFSANFLLEENCLLDLSPDPSSDTALHIICNFVEYSNNPDNFAEILKVGKNILLRNPNVNIQNVKGETPLHIAIARQNSEMVFHLLKVPNIDINLRTSEEKSALELSLLLGDREFKIASMLLNMGANPNPKKSKTGDSLLQVFAMDGHLGESAAIFLADFATLHHMNLRGLTALHIAASKNMPNLVKKLIVKGAPCNLQSIESDLKSALHMAVEANAVNALEAFVQIKNEIPDVIDFNCQDINGNSPLSLCLALNRTQLVPILIRGGSNVNAKNKDNLTLLHQSIKNGDTDTSLFLLEQGADFTAVTDDQVSALELSIEYDLPRVVNALCTRGIALRPDSKGVSPLWTALELAHEDVASVLVRHGVDTDCWGNGPEGCQQTLLHRAIDENKESIAIFLIRSQCDLDSARQPGPNGEGGDEAKEKSSPLHLCCQWGLTKVLQTLIDHGANVNVMDAENKSPLHVAIENQHEEIIAVLLCHPIIELKLRDRSGNTPFAAALGIRNHKAAQRILDRFPTAAEQMDQRGRNFLHLAIMKDDLESVLFLIAIQVDVNSRVHDVNQSTPLHLAAASFNEMITRNLILAGARMNERDAVQKLPLHIAIERGNLSAVCALIQNNADYDATDADGNNALHIAVRCGQFFIVRELLTESRVNAEATNLKGRNPLHELCRVVEDNTAALICELFLECMPKYPINIPDLDGNTPLLLSFMRGQSPLCKILVKAGACLGTENREGVNIFNFKLATDQLLHKLLDQLPQESSWSECDLCQECTTRFTITMRKHHCRHCGRVLCSKCSSNDIPILKFGINKPVRVCCVCFNVLQCGNGSLS</sequence>
<dbReference type="CDD" id="cd15728">
    <property type="entry name" value="FYVE_ANFY1"/>
    <property type="match status" value="1"/>
</dbReference>
<dbReference type="RefSeq" id="XP_044313367.1">
    <property type="nucleotide sequence ID" value="XM_044457432.1"/>
</dbReference>
<keyword evidence="3 7" id="KW-0863">Zinc-finger</keyword>
<dbReference type="InterPro" id="IPR017455">
    <property type="entry name" value="Znf_FYVE-rel"/>
</dbReference>
<dbReference type="Gene3D" id="3.30.710.10">
    <property type="entry name" value="Potassium Channel Kv1.1, Chain A"/>
    <property type="match status" value="1"/>
</dbReference>
<name>A0ABM5J3G1_DRORH</name>
<keyword evidence="1" id="KW-0479">Metal-binding</keyword>
<dbReference type="SUPFAM" id="SSF48403">
    <property type="entry name" value="Ankyrin repeat"/>
    <property type="match status" value="4"/>
</dbReference>